<keyword evidence="1" id="KW-0472">Membrane</keyword>
<accession>A0A517Y7J2</accession>
<evidence type="ECO:0000256" key="1">
    <source>
        <dbReference type="SAM" id="Phobius"/>
    </source>
</evidence>
<reference evidence="2 3" key="1">
    <citation type="submission" date="2019-02" db="EMBL/GenBank/DDBJ databases">
        <title>Deep-cultivation of Planctomycetes and their phenomic and genomic characterization uncovers novel biology.</title>
        <authorList>
            <person name="Wiegand S."/>
            <person name="Jogler M."/>
            <person name="Boedeker C."/>
            <person name="Pinto D."/>
            <person name="Vollmers J."/>
            <person name="Rivas-Marin E."/>
            <person name="Kohn T."/>
            <person name="Peeters S.H."/>
            <person name="Heuer A."/>
            <person name="Rast P."/>
            <person name="Oberbeckmann S."/>
            <person name="Bunk B."/>
            <person name="Jeske O."/>
            <person name="Meyerdierks A."/>
            <person name="Storesund J.E."/>
            <person name="Kallscheuer N."/>
            <person name="Luecker S."/>
            <person name="Lage O.M."/>
            <person name="Pohl T."/>
            <person name="Merkel B.J."/>
            <person name="Hornburger P."/>
            <person name="Mueller R.-W."/>
            <person name="Bruemmer F."/>
            <person name="Labrenz M."/>
            <person name="Spormann A.M."/>
            <person name="Op den Camp H."/>
            <person name="Overmann J."/>
            <person name="Amann R."/>
            <person name="Jetten M.S.M."/>
            <person name="Mascher T."/>
            <person name="Medema M.H."/>
            <person name="Devos D.P."/>
            <person name="Kaster A.-K."/>
            <person name="Ovreas L."/>
            <person name="Rohde M."/>
            <person name="Galperin M.Y."/>
            <person name="Jogler C."/>
        </authorList>
    </citation>
    <scope>NUCLEOTIDE SEQUENCE [LARGE SCALE GENOMIC DNA]</scope>
    <source>
        <strain evidence="2 3">ETA_A8</strain>
    </source>
</reference>
<feature type="transmembrane region" description="Helical" evidence="1">
    <location>
        <begin position="83"/>
        <end position="106"/>
    </location>
</feature>
<dbReference type="AlphaFoldDB" id="A0A517Y7J2"/>
<dbReference type="Pfam" id="PF13630">
    <property type="entry name" value="SdpI"/>
    <property type="match status" value="1"/>
</dbReference>
<dbReference type="Proteomes" id="UP000315017">
    <property type="component" value="Chromosome"/>
</dbReference>
<feature type="transmembrane region" description="Helical" evidence="1">
    <location>
        <begin position="58"/>
        <end position="76"/>
    </location>
</feature>
<keyword evidence="3" id="KW-1185">Reference proteome</keyword>
<evidence type="ECO:0000313" key="3">
    <source>
        <dbReference type="Proteomes" id="UP000315017"/>
    </source>
</evidence>
<gene>
    <name evidence="2" type="ORF">ETAA8_12730</name>
</gene>
<evidence type="ECO:0000313" key="2">
    <source>
        <dbReference type="EMBL" id="QDU26198.1"/>
    </source>
</evidence>
<protein>
    <recommendedName>
        <fullName evidence="4">SdpI family protein</fullName>
    </recommendedName>
</protein>
<evidence type="ECO:0008006" key="4">
    <source>
        <dbReference type="Google" id="ProtNLM"/>
    </source>
</evidence>
<dbReference type="EMBL" id="CP036274">
    <property type="protein sequence ID" value="QDU26198.1"/>
    <property type="molecule type" value="Genomic_DNA"/>
</dbReference>
<keyword evidence="1" id="KW-0812">Transmembrane</keyword>
<organism evidence="2 3">
    <name type="scientific">Anatilimnocola aggregata</name>
    <dbReference type="NCBI Taxonomy" id="2528021"/>
    <lineage>
        <taxon>Bacteria</taxon>
        <taxon>Pseudomonadati</taxon>
        <taxon>Planctomycetota</taxon>
        <taxon>Planctomycetia</taxon>
        <taxon>Pirellulales</taxon>
        <taxon>Pirellulaceae</taxon>
        <taxon>Anatilimnocola</taxon>
    </lineage>
</organism>
<name>A0A517Y7J2_9BACT</name>
<sequence>MLLLLSIYVTTGLFMSLLAVPLMRGWVNPNPLYGFRVKATLDDPIIWYAANCFAGWRLFYAGLVIAAAAVLFYLLPNQQLERFAFSCLAATIIALVWAVFSSFAYLRKLTARR</sequence>
<keyword evidence="1" id="KW-1133">Transmembrane helix</keyword>
<dbReference type="InterPro" id="IPR025962">
    <property type="entry name" value="SdpI/YhfL"/>
</dbReference>
<proteinExistence type="predicted"/>
<dbReference type="KEGG" id="aagg:ETAA8_12730"/>